<evidence type="ECO:0000313" key="2">
    <source>
        <dbReference type="Proteomes" id="UP000177140"/>
    </source>
</evidence>
<gene>
    <name evidence="1" type="ORF">A2556_00600</name>
</gene>
<name>A0A1G2QPH3_9BACT</name>
<comment type="caution">
    <text evidence="1">The sequence shown here is derived from an EMBL/GenBank/DDBJ whole genome shotgun (WGS) entry which is preliminary data.</text>
</comment>
<protein>
    <submittedName>
        <fullName evidence="1">Uncharacterized protein</fullName>
    </submittedName>
</protein>
<dbReference type="EMBL" id="MHTM01000011">
    <property type="protein sequence ID" value="OHA62525.1"/>
    <property type="molecule type" value="Genomic_DNA"/>
</dbReference>
<evidence type="ECO:0000313" key="1">
    <source>
        <dbReference type="EMBL" id="OHA62525.1"/>
    </source>
</evidence>
<accession>A0A1G2QPH3</accession>
<reference evidence="1 2" key="1">
    <citation type="journal article" date="2016" name="Nat. Commun.">
        <title>Thousands of microbial genomes shed light on interconnected biogeochemical processes in an aquifer system.</title>
        <authorList>
            <person name="Anantharaman K."/>
            <person name="Brown C.T."/>
            <person name="Hug L.A."/>
            <person name="Sharon I."/>
            <person name="Castelle C.J."/>
            <person name="Probst A.J."/>
            <person name="Thomas B.C."/>
            <person name="Singh A."/>
            <person name="Wilkins M.J."/>
            <person name="Karaoz U."/>
            <person name="Brodie E.L."/>
            <person name="Williams K.H."/>
            <person name="Hubbard S.S."/>
            <person name="Banfield J.F."/>
        </authorList>
    </citation>
    <scope>NUCLEOTIDE SEQUENCE [LARGE SCALE GENOMIC DNA]</scope>
</reference>
<dbReference type="Proteomes" id="UP000177140">
    <property type="component" value="Unassembled WGS sequence"/>
</dbReference>
<sequence length="231" mass="26691">MTNNLSQKQIDRLWGEDGPYSQANLRKEVRILDDRVSRTFLIVEVDINPTTYKIVRKNRHKKEFKDDQRVQQLLDHSENREPYSGYVSMSFEREYTDESAVYSAEAVLSDVQKTIIKMHKFVMDNYAVAPAKSLKTKINNRARTEILEERRRIEKEIVDLLEECGSDFDLADVKEAVYSETETDDMQQIIAMFDTGEPDGPDLSTIIETVTDAWNYFPHEALGGQCPAEIV</sequence>
<dbReference type="AlphaFoldDB" id="A0A1G2QPH3"/>
<organism evidence="1 2">
    <name type="scientific">Candidatus Vogelbacteria bacterium RIFOXYD2_FULL_44_9</name>
    <dbReference type="NCBI Taxonomy" id="1802441"/>
    <lineage>
        <taxon>Bacteria</taxon>
        <taxon>Candidatus Vogeliibacteriota</taxon>
    </lineage>
</organism>
<proteinExistence type="predicted"/>